<evidence type="ECO:0000313" key="2">
    <source>
        <dbReference type="EMBL" id="CAA9428172.1"/>
    </source>
</evidence>
<feature type="transmembrane region" description="Helical" evidence="1">
    <location>
        <begin position="107"/>
        <end position="127"/>
    </location>
</feature>
<name>A0A6J4PWW2_9ACTN</name>
<feature type="transmembrane region" description="Helical" evidence="1">
    <location>
        <begin position="290"/>
        <end position="314"/>
    </location>
</feature>
<sequence>MAGVGLLLAVMGFPAVPAPDLLGQALQVMVGVLVGFRISRDSLTSGARTLLPATVLAAVFLAFAGATAAMAVGLTGVRPITALFAAAPGGLTEMATIGASVGADGPAVAAVHLSRLLLVILVANILLARSRPAGAGPPAPAGAQTPEQHPEERGAASRLALIIGAGVAGGVLGLALTPLPAGGVVGALLGSGLARLSVTGGVPEKGFNLLVQACGGGIIGLGLSAEFFGTLLQLAGVAAIVNATQMLAWAVAASLLIKIFRFDPTTATFAAAPGGMGTLLSVTGDTDADLVAVAFTHLFRLSATIVVVPLLVAVI</sequence>
<evidence type="ECO:0008006" key="3">
    <source>
        <dbReference type="Google" id="ProtNLM"/>
    </source>
</evidence>
<reference evidence="2" key="1">
    <citation type="submission" date="2020-02" db="EMBL/GenBank/DDBJ databases">
        <authorList>
            <person name="Meier V. D."/>
        </authorList>
    </citation>
    <scope>NUCLEOTIDE SEQUENCE</scope>
    <source>
        <strain evidence="2">AVDCRST_MAG03</strain>
    </source>
</reference>
<keyword evidence="1" id="KW-0812">Transmembrane</keyword>
<dbReference type="GO" id="GO:0016020">
    <property type="term" value="C:membrane"/>
    <property type="evidence" value="ECO:0007669"/>
    <property type="project" value="InterPro"/>
</dbReference>
<dbReference type="AlphaFoldDB" id="A0A6J4PWW2"/>
<keyword evidence="1" id="KW-0472">Membrane</keyword>
<feature type="transmembrane region" description="Helical" evidence="1">
    <location>
        <begin position="159"/>
        <end position="189"/>
    </location>
</feature>
<gene>
    <name evidence="2" type="ORF">AVDCRST_MAG03-3044</name>
</gene>
<evidence type="ECO:0000256" key="1">
    <source>
        <dbReference type="SAM" id="Phobius"/>
    </source>
</evidence>
<feature type="transmembrane region" description="Helical" evidence="1">
    <location>
        <begin position="235"/>
        <end position="257"/>
    </location>
</feature>
<dbReference type="PANTHER" id="PTHR38457">
    <property type="entry name" value="REGULATOR ABRB-RELATED"/>
    <property type="match status" value="1"/>
</dbReference>
<feature type="transmembrane region" description="Helical" evidence="1">
    <location>
        <begin position="49"/>
        <end position="73"/>
    </location>
</feature>
<organism evidence="2">
    <name type="scientific">uncultured Rubrobacteraceae bacterium</name>
    <dbReference type="NCBI Taxonomy" id="349277"/>
    <lineage>
        <taxon>Bacteria</taxon>
        <taxon>Bacillati</taxon>
        <taxon>Actinomycetota</taxon>
        <taxon>Rubrobacteria</taxon>
        <taxon>Rubrobacterales</taxon>
        <taxon>Rubrobacteraceae</taxon>
        <taxon>environmental samples</taxon>
    </lineage>
</organism>
<dbReference type="EMBL" id="CADCUT010000181">
    <property type="protein sequence ID" value="CAA9428172.1"/>
    <property type="molecule type" value="Genomic_DNA"/>
</dbReference>
<dbReference type="Pfam" id="PF05145">
    <property type="entry name" value="AbrB"/>
    <property type="match status" value="2"/>
</dbReference>
<accession>A0A6J4PWW2</accession>
<proteinExistence type="predicted"/>
<dbReference type="PANTHER" id="PTHR38457:SF1">
    <property type="entry name" value="REGULATOR ABRB-RELATED"/>
    <property type="match status" value="1"/>
</dbReference>
<feature type="transmembrane region" description="Helical" evidence="1">
    <location>
        <begin position="209"/>
        <end position="228"/>
    </location>
</feature>
<keyword evidence="1" id="KW-1133">Transmembrane helix</keyword>
<dbReference type="InterPro" id="IPR007820">
    <property type="entry name" value="AbrB_fam"/>
</dbReference>
<protein>
    <recommendedName>
        <fullName evidence="3">Ammonia monooxygenase</fullName>
    </recommendedName>
</protein>
<dbReference type="GO" id="GO:0010468">
    <property type="term" value="P:regulation of gene expression"/>
    <property type="evidence" value="ECO:0007669"/>
    <property type="project" value="InterPro"/>
</dbReference>